<accession>A0ACB9GSP5</accession>
<protein>
    <submittedName>
        <fullName evidence="1">Uncharacterized protein</fullName>
    </submittedName>
</protein>
<comment type="caution">
    <text evidence="1">The sequence shown here is derived from an EMBL/GenBank/DDBJ whole genome shotgun (WGS) entry which is preliminary data.</text>
</comment>
<evidence type="ECO:0000313" key="1">
    <source>
        <dbReference type="EMBL" id="KAI3786457.1"/>
    </source>
</evidence>
<sequence length="769" mass="87332">MSSSLFPTTTTALTSKPTIKFINTPFIPQRAINTRTNRTHGFRVSCNVAPDDDHNHNKPILPNIDRRNLLLGLGGLYTTANLTSLPPAALADPITTPDITSICKEADSGIKDLEKAVRTRKCCPPNIKKTIKPFVFPNEKTVRMRWPAHNGSKEQVEKYKKAIQAMRDLPDDHPHSFIQQAKIHCAYCNGGYTQVDSGFPDIDIQIHNSWLFFPYHRWYLYFYERILGKLINDPTFALPYWNWDNPAGMTIPDIFLEEKEKSKSNPLFDIYRDARHLPPKLVDLDFGGGERDTTNEIQIACNLSTVYRDLVRNGADTKSFFGGEYVAGDAPVANGDKSVGSVEAGCHIAVHRWVGDSTQANFEDMGNLYSSGYDPLFYAHHSNVDRMWKLWKDLGIPGHTEPTDPDWLNASYVFYDENQDLVRVYNKDCIKMDALKYNYYEESKSVFPWRKSRPAKRSKNSQATSNSTEDVKTTEQLKFPVTLDGVLKVRVKRSAVNRTDEEKAKANEILLINGIKFDGEKYVKFDVFVNDKLKEGEVPTPCDPEYAGGFAQIPHTGMKKMLMSSAARFGLAELLEDTNTEGEEYAVVTLVPRIGCEDLTISDIKIELFKALEKRKSIIYTVHIAIYPRPHHRIICVENGERWQLPPHRLSYLFRFYATADRLAITVVCPPSPLDHRHHHGSSLPADNQFSTRSVARTLQLSKNNNMFVLVKSVMVMVWKDLIKLITCMDKLHNTWLLKLVVTKLQAFFLSHGAFVEAKNGITPLHLSV</sequence>
<reference evidence="1 2" key="2">
    <citation type="journal article" date="2022" name="Mol. Ecol. Resour.">
        <title>The genomes of chicory, endive, great burdock and yacon provide insights into Asteraceae paleo-polyploidization history and plant inulin production.</title>
        <authorList>
            <person name="Fan W."/>
            <person name="Wang S."/>
            <person name="Wang H."/>
            <person name="Wang A."/>
            <person name="Jiang F."/>
            <person name="Liu H."/>
            <person name="Zhao H."/>
            <person name="Xu D."/>
            <person name="Zhang Y."/>
        </authorList>
    </citation>
    <scope>NUCLEOTIDE SEQUENCE [LARGE SCALE GENOMIC DNA]</scope>
    <source>
        <strain evidence="2">cv. Yunnan</strain>
        <tissue evidence="1">Leaves</tissue>
    </source>
</reference>
<gene>
    <name evidence="1" type="ORF">L1987_40150</name>
</gene>
<evidence type="ECO:0000313" key="2">
    <source>
        <dbReference type="Proteomes" id="UP001056120"/>
    </source>
</evidence>
<keyword evidence="2" id="KW-1185">Reference proteome</keyword>
<proteinExistence type="predicted"/>
<name>A0ACB9GSP5_9ASTR</name>
<reference evidence="2" key="1">
    <citation type="journal article" date="2022" name="Mol. Ecol. Resour.">
        <title>The genomes of chicory, endive, great burdock and yacon provide insights into Asteraceae palaeo-polyploidization history and plant inulin production.</title>
        <authorList>
            <person name="Fan W."/>
            <person name="Wang S."/>
            <person name="Wang H."/>
            <person name="Wang A."/>
            <person name="Jiang F."/>
            <person name="Liu H."/>
            <person name="Zhao H."/>
            <person name="Xu D."/>
            <person name="Zhang Y."/>
        </authorList>
    </citation>
    <scope>NUCLEOTIDE SEQUENCE [LARGE SCALE GENOMIC DNA]</scope>
    <source>
        <strain evidence="2">cv. Yunnan</strain>
    </source>
</reference>
<dbReference type="EMBL" id="CM042030">
    <property type="protein sequence ID" value="KAI3786457.1"/>
    <property type="molecule type" value="Genomic_DNA"/>
</dbReference>
<dbReference type="Proteomes" id="UP001056120">
    <property type="component" value="Linkage Group LG13"/>
</dbReference>
<organism evidence="1 2">
    <name type="scientific">Smallanthus sonchifolius</name>
    <dbReference type="NCBI Taxonomy" id="185202"/>
    <lineage>
        <taxon>Eukaryota</taxon>
        <taxon>Viridiplantae</taxon>
        <taxon>Streptophyta</taxon>
        <taxon>Embryophyta</taxon>
        <taxon>Tracheophyta</taxon>
        <taxon>Spermatophyta</taxon>
        <taxon>Magnoliopsida</taxon>
        <taxon>eudicotyledons</taxon>
        <taxon>Gunneridae</taxon>
        <taxon>Pentapetalae</taxon>
        <taxon>asterids</taxon>
        <taxon>campanulids</taxon>
        <taxon>Asterales</taxon>
        <taxon>Asteraceae</taxon>
        <taxon>Asteroideae</taxon>
        <taxon>Heliantheae alliance</taxon>
        <taxon>Millerieae</taxon>
        <taxon>Smallanthus</taxon>
    </lineage>
</organism>